<accession>A0A5N0TAB1</accession>
<dbReference type="EMBL" id="VYXP01000004">
    <property type="protein sequence ID" value="KAA9131902.1"/>
    <property type="molecule type" value="Genomic_DNA"/>
</dbReference>
<protein>
    <submittedName>
        <fullName evidence="2">CinA family protein</fullName>
    </submittedName>
</protein>
<comment type="caution">
    <text evidence="2">The sequence shown here is derived from an EMBL/GenBank/DDBJ whole genome shotgun (WGS) entry which is preliminary data.</text>
</comment>
<dbReference type="InterPro" id="IPR036653">
    <property type="entry name" value="CinA-like_C"/>
</dbReference>
<sequence>MNDTALAELEQRAARGAAAVADALRARGWTLCTAESCTGGWLAKVCTDLPGSSDWFHGGYVSYAYRAKEQQLGVIHDDLVEHGAVSEAIASQMALGARRGSGADIVVSMTGIAGPGGGLPSKPVGLVCLGWSIKGGNIITATRHFDGDRAAVRLKTVCAALEGTIEALEEGA</sequence>
<evidence type="ECO:0000313" key="2">
    <source>
        <dbReference type="EMBL" id="KAA9131902.1"/>
    </source>
</evidence>
<evidence type="ECO:0000313" key="3">
    <source>
        <dbReference type="Proteomes" id="UP000325372"/>
    </source>
</evidence>
<dbReference type="NCBIfam" id="TIGR00199">
    <property type="entry name" value="PncC_domain"/>
    <property type="match status" value="1"/>
</dbReference>
<proteinExistence type="predicted"/>
<dbReference type="Gene3D" id="3.90.950.20">
    <property type="entry name" value="CinA-like"/>
    <property type="match status" value="1"/>
</dbReference>
<dbReference type="RefSeq" id="WP_150863692.1">
    <property type="nucleotide sequence ID" value="NZ_VYXP01000004.1"/>
</dbReference>
<feature type="domain" description="CinA C-terminal" evidence="1">
    <location>
        <begin position="17"/>
        <end position="166"/>
    </location>
</feature>
<dbReference type="InterPro" id="IPR008136">
    <property type="entry name" value="CinA_C"/>
</dbReference>
<gene>
    <name evidence="2" type="ORF">F3N42_06920</name>
</gene>
<dbReference type="SUPFAM" id="SSF142433">
    <property type="entry name" value="CinA-like"/>
    <property type="match status" value="1"/>
</dbReference>
<keyword evidence="3" id="KW-1185">Reference proteome</keyword>
<dbReference type="Pfam" id="PF02464">
    <property type="entry name" value="CinA"/>
    <property type="match status" value="1"/>
</dbReference>
<organism evidence="2 3">
    <name type="scientific">Marinihelvus fidelis</name>
    <dbReference type="NCBI Taxonomy" id="2613842"/>
    <lineage>
        <taxon>Bacteria</taxon>
        <taxon>Pseudomonadati</taxon>
        <taxon>Pseudomonadota</taxon>
        <taxon>Gammaproteobacteria</taxon>
        <taxon>Chromatiales</taxon>
        <taxon>Wenzhouxiangellaceae</taxon>
        <taxon>Marinihelvus</taxon>
    </lineage>
</organism>
<dbReference type="Proteomes" id="UP000325372">
    <property type="component" value="Unassembled WGS sequence"/>
</dbReference>
<reference evidence="2 3" key="1">
    <citation type="submission" date="2019-09" db="EMBL/GenBank/DDBJ databases">
        <title>Wenzhouxiangella sp. Genome sequencing and assembly.</title>
        <authorList>
            <person name="Zhang R."/>
        </authorList>
    </citation>
    <scope>NUCLEOTIDE SEQUENCE [LARGE SCALE GENOMIC DNA]</scope>
    <source>
        <strain evidence="2 3">W260</strain>
    </source>
</reference>
<name>A0A5N0TAB1_9GAMM</name>
<dbReference type="AlphaFoldDB" id="A0A5N0TAB1"/>
<evidence type="ECO:0000259" key="1">
    <source>
        <dbReference type="Pfam" id="PF02464"/>
    </source>
</evidence>